<evidence type="ECO:0000256" key="5">
    <source>
        <dbReference type="ARBA" id="ARBA00023004"/>
    </source>
</evidence>
<evidence type="ECO:0000256" key="3">
    <source>
        <dbReference type="ARBA" id="ARBA00022964"/>
    </source>
</evidence>
<dbReference type="InterPro" id="IPR045054">
    <property type="entry name" value="P4HA-like"/>
</dbReference>
<dbReference type="AlphaFoldDB" id="A0A166AKM3"/>
<dbReference type="OrthoDB" id="69177at2759"/>
<evidence type="ECO:0000256" key="1">
    <source>
        <dbReference type="ARBA" id="ARBA00001961"/>
    </source>
</evidence>
<keyword evidence="3" id="KW-0223">Dioxygenase</keyword>
<proteinExistence type="predicted"/>
<dbReference type="GO" id="GO:0004656">
    <property type="term" value="F:procollagen-proline 4-dioxygenase activity"/>
    <property type="evidence" value="ECO:0007669"/>
    <property type="project" value="TreeGrafter"/>
</dbReference>
<evidence type="ECO:0000256" key="4">
    <source>
        <dbReference type="ARBA" id="ARBA00023002"/>
    </source>
</evidence>
<dbReference type="STRING" id="436010.A0A166AKM3"/>
<dbReference type="SUPFAM" id="SSF51197">
    <property type="entry name" value="Clavaminate synthase-like"/>
    <property type="match status" value="1"/>
</dbReference>
<dbReference type="GO" id="GO:0005506">
    <property type="term" value="F:iron ion binding"/>
    <property type="evidence" value="ECO:0007669"/>
    <property type="project" value="InterPro"/>
</dbReference>
<keyword evidence="5" id="KW-0408">Iron</keyword>
<dbReference type="GO" id="GO:0031418">
    <property type="term" value="F:L-ascorbic acid binding"/>
    <property type="evidence" value="ECO:0007669"/>
    <property type="project" value="InterPro"/>
</dbReference>
<evidence type="ECO:0000313" key="9">
    <source>
        <dbReference type="Proteomes" id="UP000076532"/>
    </source>
</evidence>
<dbReference type="PANTHER" id="PTHR10869:SF241">
    <property type="entry name" value="FE2OG DIOXYGENASE DOMAIN-CONTAINING PROTEIN"/>
    <property type="match status" value="1"/>
</dbReference>
<dbReference type="Pfam" id="PF13640">
    <property type="entry name" value="2OG-FeII_Oxy_3"/>
    <property type="match status" value="1"/>
</dbReference>
<protein>
    <recommendedName>
        <fullName evidence="7">Prolyl 4-hydroxylase alpha subunit domain-containing protein</fullName>
    </recommendedName>
</protein>
<feature type="region of interest" description="Disordered" evidence="6">
    <location>
        <begin position="1"/>
        <end position="22"/>
    </location>
</feature>
<reference evidence="8 9" key="1">
    <citation type="journal article" date="2016" name="Mol. Biol. Evol.">
        <title>Comparative Genomics of Early-Diverging Mushroom-Forming Fungi Provides Insights into the Origins of Lignocellulose Decay Capabilities.</title>
        <authorList>
            <person name="Nagy L.G."/>
            <person name="Riley R."/>
            <person name="Tritt A."/>
            <person name="Adam C."/>
            <person name="Daum C."/>
            <person name="Floudas D."/>
            <person name="Sun H."/>
            <person name="Yadav J.S."/>
            <person name="Pangilinan J."/>
            <person name="Larsson K.H."/>
            <person name="Matsuura K."/>
            <person name="Barry K."/>
            <person name="Labutti K."/>
            <person name="Kuo R."/>
            <person name="Ohm R.A."/>
            <person name="Bhattacharya S.S."/>
            <person name="Shirouzu T."/>
            <person name="Yoshinaga Y."/>
            <person name="Martin F.M."/>
            <person name="Grigoriev I.V."/>
            <person name="Hibbett D.S."/>
        </authorList>
    </citation>
    <scope>NUCLEOTIDE SEQUENCE [LARGE SCALE GENOMIC DNA]</scope>
    <source>
        <strain evidence="8 9">CBS 109695</strain>
    </source>
</reference>
<gene>
    <name evidence="8" type="ORF">FIBSPDRAFT_800030</name>
</gene>
<evidence type="ECO:0000256" key="6">
    <source>
        <dbReference type="SAM" id="MobiDB-lite"/>
    </source>
</evidence>
<dbReference type="InterPro" id="IPR006620">
    <property type="entry name" value="Pro_4_hyd_alph"/>
</dbReference>
<dbReference type="Gene3D" id="2.60.120.620">
    <property type="entry name" value="q2cbj1_9rhob like domain"/>
    <property type="match status" value="1"/>
</dbReference>
<organism evidence="8 9">
    <name type="scientific">Athelia psychrophila</name>
    <dbReference type="NCBI Taxonomy" id="1759441"/>
    <lineage>
        <taxon>Eukaryota</taxon>
        <taxon>Fungi</taxon>
        <taxon>Dikarya</taxon>
        <taxon>Basidiomycota</taxon>
        <taxon>Agaricomycotina</taxon>
        <taxon>Agaricomycetes</taxon>
        <taxon>Agaricomycetidae</taxon>
        <taxon>Atheliales</taxon>
        <taxon>Atheliaceae</taxon>
        <taxon>Athelia</taxon>
    </lineage>
</organism>
<feature type="domain" description="Prolyl 4-hydroxylase alpha subunit" evidence="7">
    <location>
        <begin position="69"/>
        <end position="277"/>
    </location>
</feature>
<dbReference type="EMBL" id="KV417659">
    <property type="protein sequence ID" value="KZP11707.1"/>
    <property type="molecule type" value="Genomic_DNA"/>
</dbReference>
<keyword evidence="2" id="KW-0479">Metal-binding</keyword>
<keyword evidence="9" id="KW-1185">Reference proteome</keyword>
<accession>A0A166AKM3</accession>
<dbReference type="SMART" id="SM00702">
    <property type="entry name" value="P4Hc"/>
    <property type="match status" value="1"/>
</dbReference>
<evidence type="ECO:0000259" key="7">
    <source>
        <dbReference type="SMART" id="SM00702"/>
    </source>
</evidence>
<dbReference type="Proteomes" id="UP000076532">
    <property type="component" value="Unassembled WGS sequence"/>
</dbReference>
<evidence type="ECO:0000256" key="2">
    <source>
        <dbReference type="ARBA" id="ARBA00022723"/>
    </source>
</evidence>
<dbReference type="GO" id="GO:0005783">
    <property type="term" value="C:endoplasmic reticulum"/>
    <property type="evidence" value="ECO:0007669"/>
    <property type="project" value="TreeGrafter"/>
</dbReference>
<comment type="cofactor">
    <cofactor evidence="1">
        <name>L-ascorbate</name>
        <dbReference type="ChEBI" id="CHEBI:38290"/>
    </cofactor>
</comment>
<dbReference type="InterPro" id="IPR044862">
    <property type="entry name" value="Pro_4_hyd_alph_FE2OG_OXY"/>
</dbReference>
<sequence>MNYHQLFQRSKKSAATPRRARLQAVKTSYTSNEVAVPDDFLKTTRSDAEPISVQRIDFSSSPLPEYDGCYAVVLENVLSPSECAQLLRLAEASSPTGGWGPAMLNVGAGHEVLATDVRFHDRIVWDHDEIVRRIWDRCLKADGIAEDLSTIVDKPFVTGVGAAEIGIKWRMTKVNERMRFLRYGPGQYFKAHCDGAYETPDGEQRTFYTIQLYLNDSVKSGGELKGGATTFFSDDESRRIDVVPKIGRVLIFQHRKLYHSGDDVTQGMKYTMRSDLLYEMF</sequence>
<dbReference type="PANTHER" id="PTHR10869">
    <property type="entry name" value="PROLYL 4-HYDROXYLASE ALPHA SUBUNIT"/>
    <property type="match status" value="1"/>
</dbReference>
<keyword evidence="4" id="KW-0560">Oxidoreductase</keyword>
<evidence type="ECO:0000313" key="8">
    <source>
        <dbReference type="EMBL" id="KZP11707.1"/>
    </source>
</evidence>
<name>A0A166AKM3_9AGAM</name>